<gene>
    <name evidence="2" type="ORF">SDC9_07542</name>
</gene>
<accession>A0A644T6Z3</accession>
<protein>
    <submittedName>
        <fullName evidence="2">Uncharacterized protein</fullName>
    </submittedName>
</protein>
<keyword evidence="1" id="KW-0472">Membrane</keyword>
<dbReference type="AlphaFoldDB" id="A0A644T6Z3"/>
<evidence type="ECO:0000313" key="2">
    <source>
        <dbReference type="EMBL" id="MPL61952.1"/>
    </source>
</evidence>
<proteinExistence type="predicted"/>
<reference evidence="2" key="1">
    <citation type="submission" date="2019-08" db="EMBL/GenBank/DDBJ databases">
        <authorList>
            <person name="Kucharzyk K."/>
            <person name="Murdoch R.W."/>
            <person name="Higgins S."/>
            <person name="Loffler F."/>
        </authorList>
    </citation>
    <scope>NUCLEOTIDE SEQUENCE</scope>
</reference>
<evidence type="ECO:0000256" key="1">
    <source>
        <dbReference type="SAM" id="Phobius"/>
    </source>
</evidence>
<feature type="transmembrane region" description="Helical" evidence="1">
    <location>
        <begin position="6"/>
        <end position="35"/>
    </location>
</feature>
<organism evidence="2">
    <name type="scientific">bioreactor metagenome</name>
    <dbReference type="NCBI Taxonomy" id="1076179"/>
    <lineage>
        <taxon>unclassified sequences</taxon>
        <taxon>metagenomes</taxon>
        <taxon>ecological metagenomes</taxon>
    </lineage>
</organism>
<keyword evidence="1" id="KW-1133">Transmembrane helix</keyword>
<keyword evidence="1" id="KW-0812">Transmembrane</keyword>
<name>A0A644T6Z3_9ZZZZ</name>
<feature type="transmembrane region" description="Helical" evidence="1">
    <location>
        <begin position="88"/>
        <end position="109"/>
    </location>
</feature>
<sequence length="126" mass="14031">MEFGETSSIIISLILGTILTLLFDNIFVIAFIGFIATYMVKKESKSYIIGVTAALIFAILNFFIGLILVPNIPSYIAENIGFDFPNFIIGFLVTCILAGILGFIGGFIAEKAYKRINPKEFQEKYR</sequence>
<dbReference type="EMBL" id="VSSQ01000016">
    <property type="protein sequence ID" value="MPL61952.1"/>
    <property type="molecule type" value="Genomic_DNA"/>
</dbReference>
<comment type="caution">
    <text evidence="2">The sequence shown here is derived from an EMBL/GenBank/DDBJ whole genome shotgun (WGS) entry which is preliminary data.</text>
</comment>
<feature type="transmembrane region" description="Helical" evidence="1">
    <location>
        <begin position="47"/>
        <end position="68"/>
    </location>
</feature>